<keyword evidence="3" id="KW-1185">Reference proteome</keyword>
<dbReference type="InterPro" id="IPR000182">
    <property type="entry name" value="GNAT_dom"/>
</dbReference>
<dbReference type="PANTHER" id="PTHR43792">
    <property type="entry name" value="GNAT FAMILY, PUTATIVE (AFU_ORTHOLOGUE AFUA_3G00765)-RELATED-RELATED"/>
    <property type="match status" value="1"/>
</dbReference>
<dbReference type="GO" id="GO:0016747">
    <property type="term" value="F:acyltransferase activity, transferring groups other than amino-acyl groups"/>
    <property type="evidence" value="ECO:0007669"/>
    <property type="project" value="InterPro"/>
</dbReference>
<evidence type="ECO:0000313" key="2">
    <source>
        <dbReference type="EMBL" id="SEQ06428.1"/>
    </source>
</evidence>
<dbReference type="PANTHER" id="PTHR43792:SF1">
    <property type="entry name" value="N-ACETYLTRANSFERASE DOMAIN-CONTAINING PROTEIN"/>
    <property type="match status" value="1"/>
</dbReference>
<dbReference type="OrthoDB" id="9798081at2"/>
<proteinExistence type="predicted"/>
<dbReference type="SUPFAM" id="SSF55729">
    <property type="entry name" value="Acyl-CoA N-acyltransferases (Nat)"/>
    <property type="match status" value="1"/>
</dbReference>
<name>A0A1H9D0Y8_9SPIR</name>
<gene>
    <name evidence="2" type="ORF">SAMN04487977_102366</name>
</gene>
<dbReference type="RefSeq" id="WP_074641515.1">
    <property type="nucleotide sequence ID" value="NZ_FOFU01000002.1"/>
</dbReference>
<dbReference type="Pfam" id="PF13302">
    <property type="entry name" value="Acetyltransf_3"/>
    <property type="match status" value="1"/>
</dbReference>
<feature type="domain" description="N-acetyltransferase" evidence="1">
    <location>
        <begin position="10"/>
        <end position="172"/>
    </location>
</feature>
<keyword evidence="2" id="KW-0808">Transferase</keyword>
<dbReference type="Proteomes" id="UP000182360">
    <property type="component" value="Unassembled WGS sequence"/>
</dbReference>
<dbReference type="InterPro" id="IPR016181">
    <property type="entry name" value="Acyl_CoA_acyltransferase"/>
</dbReference>
<accession>A0A1H9D0Y8</accession>
<dbReference type="EMBL" id="FOFU01000002">
    <property type="protein sequence ID" value="SEQ06428.1"/>
    <property type="molecule type" value="Genomic_DNA"/>
</dbReference>
<sequence length="174" mass="20406">MNYIIETERLKLRELTLDDTDKLALVLSDPQSMRFYPHPFSREEVEHWIKWNIDNYKKYGFGLWAVIEKESDEFIGDCGITMQQVEDDLFHEIGYHLRKEYRGKGYATEAARACSDYAKNRGVKQIISYMKSDNLPSRHVAERNGMTFVKSFTKTVMGKVVEDEVLYMKDLNAD</sequence>
<dbReference type="InterPro" id="IPR051531">
    <property type="entry name" value="N-acetyltransferase"/>
</dbReference>
<protein>
    <submittedName>
        <fullName evidence="2">Protein N-acetyltransferase, RimJ/RimL family</fullName>
    </submittedName>
</protein>
<reference evidence="2 3" key="1">
    <citation type="submission" date="2016-10" db="EMBL/GenBank/DDBJ databases">
        <authorList>
            <person name="de Groot N.N."/>
        </authorList>
    </citation>
    <scope>NUCLEOTIDE SEQUENCE [LARGE SCALE GENOMIC DNA]</scope>
    <source>
        <strain evidence="2 3">B25</strain>
    </source>
</reference>
<dbReference type="PROSITE" id="PS51186">
    <property type="entry name" value="GNAT"/>
    <property type="match status" value="1"/>
</dbReference>
<evidence type="ECO:0000259" key="1">
    <source>
        <dbReference type="PROSITE" id="PS51186"/>
    </source>
</evidence>
<organism evidence="2 3">
    <name type="scientific">Treponema bryantii</name>
    <dbReference type="NCBI Taxonomy" id="163"/>
    <lineage>
        <taxon>Bacteria</taxon>
        <taxon>Pseudomonadati</taxon>
        <taxon>Spirochaetota</taxon>
        <taxon>Spirochaetia</taxon>
        <taxon>Spirochaetales</taxon>
        <taxon>Treponemataceae</taxon>
        <taxon>Treponema</taxon>
    </lineage>
</organism>
<dbReference type="CDD" id="cd04301">
    <property type="entry name" value="NAT_SF"/>
    <property type="match status" value="1"/>
</dbReference>
<dbReference type="AlphaFoldDB" id="A0A1H9D0Y8"/>
<dbReference type="Gene3D" id="3.40.630.30">
    <property type="match status" value="1"/>
</dbReference>
<evidence type="ECO:0000313" key="3">
    <source>
        <dbReference type="Proteomes" id="UP000182360"/>
    </source>
</evidence>